<evidence type="ECO:0000313" key="2">
    <source>
        <dbReference type="Proteomes" id="UP000499080"/>
    </source>
</evidence>
<accession>A0A4Y2PF05</accession>
<reference evidence="1 2" key="1">
    <citation type="journal article" date="2019" name="Sci. Rep.">
        <title>Orb-weaving spider Araneus ventricosus genome elucidates the spidroin gene catalogue.</title>
        <authorList>
            <person name="Kono N."/>
            <person name="Nakamura H."/>
            <person name="Ohtoshi R."/>
            <person name="Moran D.A.P."/>
            <person name="Shinohara A."/>
            <person name="Yoshida Y."/>
            <person name="Fujiwara M."/>
            <person name="Mori M."/>
            <person name="Tomita M."/>
            <person name="Arakawa K."/>
        </authorList>
    </citation>
    <scope>NUCLEOTIDE SEQUENCE [LARGE SCALE GENOMIC DNA]</scope>
</reference>
<keyword evidence="2" id="KW-1185">Reference proteome</keyword>
<dbReference type="Proteomes" id="UP000499080">
    <property type="component" value="Unassembled WGS sequence"/>
</dbReference>
<dbReference type="AlphaFoldDB" id="A0A4Y2PF05"/>
<gene>
    <name evidence="1" type="ORF">AVEN_258311_1</name>
</gene>
<evidence type="ECO:0000313" key="1">
    <source>
        <dbReference type="EMBL" id="GBN49801.1"/>
    </source>
</evidence>
<proteinExistence type="predicted"/>
<sequence>MYKGRVKKTDFYFQQLFQELSEHIPYDFRKSFVDRECFYVDKVLKMHDKKSLLVTFRSVDAAASVGLVSSEFTFEHFISRDRCDVVDVWFRVARLSIEEREYCFEEA</sequence>
<protein>
    <submittedName>
        <fullName evidence="1">Uncharacterized protein</fullName>
    </submittedName>
</protein>
<organism evidence="1 2">
    <name type="scientific">Araneus ventricosus</name>
    <name type="common">Orbweaver spider</name>
    <name type="synonym">Epeira ventricosa</name>
    <dbReference type="NCBI Taxonomy" id="182803"/>
    <lineage>
        <taxon>Eukaryota</taxon>
        <taxon>Metazoa</taxon>
        <taxon>Ecdysozoa</taxon>
        <taxon>Arthropoda</taxon>
        <taxon>Chelicerata</taxon>
        <taxon>Arachnida</taxon>
        <taxon>Araneae</taxon>
        <taxon>Araneomorphae</taxon>
        <taxon>Entelegynae</taxon>
        <taxon>Araneoidea</taxon>
        <taxon>Araneidae</taxon>
        <taxon>Araneus</taxon>
    </lineage>
</organism>
<comment type="caution">
    <text evidence="1">The sequence shown here is derived from an EMBL/GenBank/DDBJ whole genome shotgun (WGS) entry which is preliminary data.</text>
</comment>
<dbReference type="EMBL" id="BGPR01292896">
    <property type="protein sequence ID" value="GBN49801.1"/>
    <property type="molecule type" value="Genomic_DNA"/>
</dbReference>
<name>A0A4Y2PF05_ARAVE</name>